<organism evidence="1">
    <name type="scientific">metagenome</name>
    <dbReference type="NCBI Taxonomy" id="256318"/>
    <lineage>
        <taxon>unclassified sequences</taxon>
        <taxon>metagenomes</taxon>
    </lineage>
</organism>
<evidence type="ECO:0000313" key="1">
    <source>
        <dbReference type="EMBL" id="CUR59740.1"/>
    </source>
</evidence>
<reference evidence="1" key="1">
    <citation type="submission" date="2015-08" db="EMBL/GenBank/DDBJ databases">
        <authorList>
            <person name="Babu N.S."/>
            <person name="Beckwith C.J."/>
            <person name="Beseler K.G."/>
            <person name="Brison A."/>
            <person name="Carone J.V."/>
            <person name="Caskin T.P."/>
            <person name="Diamond M."/>
            <person name="Durham M.E."/>
            <person name="Foxe J.M."/>
            <person name="Go M."/>
            <person name="Henderson B.A."/>
            <person name="Jones I.B."/>
            <person name="McGettigan J.A."/>
            <person name="Micheletti S.J."/>
            <person name="Nasrallah M.E."/>
            <person name="Ortiz D."/>
            <person name="Piller C.R."/>
            <person name="Privatt S.R."/>
            <person name="Schneider S.L."/>
            <person name="Sharp S."/>
            <person name="Smith T.C."/>
            <person name="Stanton J.D."/>
            <person name="Ullery H.E."/>
            <person name="Wilson R.J."/>
            <person name="Serrano M.G."/>
            <person name="Buck G."/>
            <person name="Lee V."/>
            <person name="Wang Y."/>
            <person name="Carvalho R."/>
            <person name="Voegtly L."/>
            <person name="Shi R."/>
            <person name="Duckworth R."/>
            <person name="Johnson A."/>
            <person name="Loviza R."/>
            <person name="Walstead R."/>
            <person name="Shah Z."/>
            <person name="Kiflezghi M."/>
            <person name="Wade K."/>
            <person name="Ball S.L."/>
            <person name="Bradley K.W."/>
            <person name="Asai D.J."/>
            <person name="Bowman C.A."/>
            <person name="Russell D.A."/>
            <person name="Pope W.H."/>
            <person name="Jacobs-Sera D."/>
            <person name="Hendrix R.W."/>
            <person name="Hatfull G.F."/>
        </authorList>
    </citation>
    <scope>NUCLEOTIDE SEQUENCE</scope>
</reference>
<accession>A0A2P2CCN3</accession>
<protein>
    <submittedName>
        <fullName evidence="1">Uncharacterized protein</fullName>
    </submittedName>
</protein>
<dbReference type="AlphaFoldDB" id="A0A2P2CCN3"/>
<proteinExistence type="predicted"/>
<dbReference type="EMBL" id="CZKA01000065">
    <property type="protein sequence ID" value="CUR59740.1"/>
    <property type="molecule type" value="Genomic_DNA"/>
</dbReference>
<name>A0A2P2CCN3_9ZZZZ</name>
<gene>
    <name evidence="1" type="ORF">NOCA2680001</name>
</gene>
<sequence>MLQESAPDLRGNSRLSAVATPDNRSYALTTMLTSGSTRCLMLIYSGDLLFYAAEGHSCTTGSGIGKDSPPWRARRTP</sequence>